<feature type="zinc finger region" description="C3H1-type" evidence="6">
    <location>
        <begin position="9"/>
        <end position="36"/>
    </location>
</feature>
<dbReference type="Gene3D" id="2.30.30.1190">
    <property type="match status" value="1"/>
</dbReference>
<protein>
    <recommendedName>
        <fullName evidence="8">C3H1-type domain-containing protein</fullName>
    </recommendedName>
</protein>
<dbReference type="GeneID" id="38787079"/>
<dbReference type="InterPro" id="IPR000571">
    <property type="entry name" value="Znf_CCCH"/>
</dbReference>
<organism evidence="9 10">
    <name type="scientific">Sparassis crispa</name>
    <dbReference type="NCBI Taxonomy" id="139825"/>
    <lineage>
        <taxon>Eukaryota</taxon>
        <taxon>Fungi</taxon>
        <taxon>Dikarya</taxon>
        <taxon>Basidiomycota</taxon>
        <taxon>Agaricomycotina</taxon>
        <taxon>Agaricomycetes</taxon>
        <taxon>Polyporales</taxon>
        <taxon>Sparassidaceae</taxon>
        <taxon>Sparassis</taxon>
    </lineage>
</organism>
<dbReference type="GO" id="GO:0005524">
    <property type="term" value="F:ATP binding"/>
    <property type="evidence" value="ECO:0007669"/>
    <property type="project" value="UniProtKB-KW"/>
</dbReference>
<feature type="compositionally biased region" description="Polar residues" evidence="7">
    <location>
        <begin position="626"/>
        <end position="639"/>
    </location>
</feature>
<dbReference type="SUPFAM" id="SSF52540">
    <property type="entry name" value="P-loop containing nucleoside triphosphate hydrolases"/>
    <property type="match status" value="1"/>
</dbReference>
<dbReference type="InterPro" id="IPR036770">
    <property type="entry name" value="Ankyrin_rpt-contain_sf"/>
</dbReference>
<feature type="compositionally biased region" description="Basic and acidic residues" evidence="7">
    <location>
        <begin position="688"/>
        <end position="699"/>
    </location>
</feature>
<feature type="region of interest" description="Disordered" evidence="7">
    <location>
        <begin position="405"/>
        <end position="450"/>
    </location>
</feature>
<dbReference type="Pfam" id="PF07728">
    <property type="entry name" value="AAA_5"/>
    <property type="match status" value="1"/>
</dbReference>
<evidence type="ECO:0000313" key="10">
    <source>
        <dbReference type="Proteomes" id="UP000287166"/>
    </source>
</evidence>
<dbReference type="Gene3D" id="3.40.50.300">
    <property type="entry name" value="P-loop containing nucleotide triphosphate hydrolases"/>
    <property type="match status" value="1"/>
</dbReference>
<dbReference type="GO" id="GO:0016887">
    <property type="term" value="F:ATP hydrolysis activity"/>
    <property type="evidence" value="ECO:0007669"/>
    <property type="project" value="InterPro"/>
</dbReference>
<feature type="domain" description="C3H1-type" evidence="8">
    <location>
        <begin position="9"/>
        <end position="36"/>
    </location>
</feature>
<reference evidence="9 10" key="1">
    <citation type="journal article" date="2018" name="Sci. Rep.">
        <title>Genome sequence of the cauliflower mushroom Sparassis crispa (Hanabiratake) and its association with beneficial usage.</title>
        <authorList>
            <person name="Kiyama R."/>
            <person name="Furutani Y."/>
            <person name="Kawaguchi K."/>
            <person name="Nakanishi T."/>
        </authorList>
    </citation>
    <scope>NUCLEOTIDE SEQUENCE [LARGE SCALE GENOMIC DNA]</scope>
</reference>
<comment type="caution">
    <text evidence="9">The sequence shown here is derived from an EMBL/GenBank/DDBJ whole genome shotgun (WGS) entry which is preliminary data.</text>
</comment>
<sequence>MSAADPPWKQRSRPCPFYSQGRCLFADSCNFLHNVSVKRPESISLSAVDHTPASTDSPGFMSAKRGAVRIRSPPRSPRMSSLLLALGDVIVQDEEDDAAEDLVDETLNSLNLDSAVSSGEDIVEVSHTSDESAKLDEILTSEGSATLVNSSTDSSAVLTDPLETLISEEGEEDVDEDVERTITRFSRSQLPSFTTAEPVPKDTLSLGLLSPIEITSAPPICLPHDQLVHREDSIDSGYADGWIGPSPFLSSPPRSPRRVSTLSLLSSPFGSPSSRILSLQPGTAPPTTALFSPTFAAFPRTHSSHPSDVNEDVPFTHEDQQDEGFDESIPTDGEIPLEIECDPTYPEETPTFNLSSPEQQLSDGVLHVMTTEIAQPPQAVLLSPPGDDSVQVLYDGYYSDMIPDPTSSRAVLQSPPRGETLTKAGPSDLSTKVFSPEVSRAPPTTLGSPFSARISRALDGETPKSLVQQCPAESHTQHENLEAVWEKRASTKVPFGFRHSIAERSNTSNDFSVARPRPTPLVGFCPKSHDRPQPSDLQVVLSPDQCFSSSSRKLKPLRLSMLLNSSSSLGSSLASFSIPPPLTTGTTAYSPSSPTVSSEYSISNNRLLSSRRSSFIPPRIGNTLLTHNVAPSSPGNSPLSAPVDHHSSWKRDSRLSSISSRRYSHMERYHRSDSRLSEPSVLYETAEESDHSEGDDRFEDTFQRPASSFAPVPFSAPAQSRPQSILRSPVHAIATPRPTLLFALASDNVEEVQRVLESGEAGPNDNVGAQSALAFTLTSSQLQHKMEMVKLLLAYGADPSVLKGFASAHAHGSSSEHGSESSSPAHASVLDQFDAATRYYIARAEAPQTRRTSALIHRSAFRPLARVRYDMVGQDRALEQLFRVLSMPSMAPIVVMLCGPSGHGKSLLARKFGSLLDVPTHTVNMTTLQSTHDIWRSYSMSPYEAPSPCTLAEFLISNEGKRCVVVLDEIEKTENEKFLSSLLMPWELGRCSFEAGRRHVDVSRVIWLGTSNIGHDLVFEHHADRVNPDIQLSREEYVDLMAMLRPCVSQRLGASLSSRITTVLPFIPFTTDEKMAIAAEALYSLAGESARSIPPVTVEMIVRSSLSTYIPTEGARSLHRAISTLLLDTI</sequence>
<evidence type="ECO:0000259" key="8">
    <source>
        <dbReference type="PROSITE" id="PS50103"/>
    </source>
</evidence>
<dbReference type="RefSeq" id="XP_027621075.1">
    <property type="nucleotide sequence ID" value="XM_027765274.1"/>
</dbReference>
<dbReference type="InterPro" id="IPR027417">
    <property type="entry name" value="P-loop_NTPase"/>
</dbReference>
<dbReference type="GO" id="GO:0034605">
    <property type="term" value="P:cellular response to heat"/>
    <property type="evidence" value="ECO:0007669"/>
    <property type="project" value="TreeGrafter"/>
</dbReference>
<dbReference type="EMBL" id="BFAD01000019">
    <property type="protein sequence ID" value="GBE90162.1"/>
    <property type="molecule type" value="Genomic_DNA"/>
</dbReference>
<dbReference type="Proteomes" id="UP000287166">
    <property type="component" value="Unassembled WGS sequence"/>
</dbReference>
<evidence type="ECO:0000256" key="3">
    <source>
        <dbReference type="ARBA" id="ARBA00022771"/>
    </source>
</evidence>
<proteinExistence type="predicted"/>
<evidence type="ECO:0000256" key="6">
    <source>
        <dbReference type="PROSITE-ProRule" id="PRU00723"/>
    </source>
</evidence>
<evidence type="ECO:0000256" key="1">
    <source>
        <dbReference type="ARBA" id="ARBA00022723"/>
    </source>
</evidence>
<keyword evidence="1 6" id="KW-0479">Metal-binding</keyword>
<accession>A0A401H6W5</accession>
<feature type="region of interest" description="Disordered" evidence="7">
    <location>
        <begin position="626"/>
        <end position="651"/>
    </location>
</feature>
<dbReference type="PANTHER" id="PTHR11638:SF18">
    <property type="entry name" value="HEAT SHOCK PROTEIN 104"/>
    <property type="match status" value="1"/>
</dbReference>
<dbReference type="STRING" id="139825.A0A401H6W5"/>
<keyword evidence="4 6" id="KW-0862">Zinc</keyword>
<feature type="region of interest" description="Disordered" evidence="7">
    <location>
        <begin position="666"/>
        <end position="699"/>
    </location>
</feature>
<keyword evidence="3 6" id="KW-0863">Zinc-finger</keyword>
<dbReference type="GO" id="GO:0005737">
    <property type="term" value="C:cytoplasm"/>
    <property type="evidence" value="ECO:0007669"/>
    <property type="project" value="TreeGrafter"/>
</dbReference>
<dbReference type="InterPro" id="IPR011704">
    <property type="entry name" value="ATPase_dyneun-rel_AAA"/>
</dbReference>
<dbReference type="GO" id="GO:0008270">
    <property type="term" value="F:zinc ion binding"/>
    <property type="evidence" value="ECO:0007669"/>
    <property type="project" value="UniProtKB-KW"/>
</dbReference>
<evidence type="ECO:0000313" key="9">
    <source>
        <dbReference type="EMBL" id="GBE90162.1"/>
    </source>
</evidence>
<feature type="compositionally biased region" description="Basic and acidic residues" evidence="7">
    <location>
        <begin position="666"/>
        <end position="676"/>
    </location>
</feature>
<dbReference type="AlphaFoldDB" id="A0A401H6W5"/>
<dbReference type="OrthoDB" id="47330at2759"/>
<evidence type="ECO:0000256" key="2">
    <source>
        <dbReference type="ARBA" id="ARBA00022741"/>
    </source>
</evidence>
<dbReference type="Gene3D" id="1.25.40.20">
    <property type="entry name" value="Ankyrin repeat-containing domain"/>
    <property type="match status" value="1"/>
</dbReference>
<evidence type="ECO:0000256" key="5">
    <source>
        <dbReference type="ARBA" id="ARBA00022840"/>
    </source>
</evidence>
<evidence type="ECO:0000256" key="4">
    <source>
        <dbReference type="ARBA" id="ARBA00022833"/>
    </source>
</evidence>
<keyword evidence="10" id="KW-1185">Reference proteome</keyword>
<dbReference type="PANTHER" id="PTHR11638">
    <property type="entry name" value="ATP-DEPENDENT CLP PROTEASE"/>
    <property type="match status" value="1"/>
</dbReference>
<name>A0A401H6W5_9APHY</name>
<evidence type="ECO:0000256" key="7">
    <source>
        <dbReference type="SAM" id="MobiDB-lite"/>
    </source>
</evidence>
<dbReference type="PROSITE" id="PS50103">
    <property type="entry name" value="ZF_C3H1"/>
    <property type="match status" value="1"/>
</dbReference>
<dbReference type="SUPFAM" id="SSF90229">
    <property type="entry name" value="CCCH zinc finger"/>
    <property type="match status" value="1"/>
</dbReference>
<keyword evidence="5" id="KW-0067">ATP-binding</keyword>
<gene>
    <name evidence="9" type="ORF">SCP_1900110</name>
</gene>
<keyword evidence="2" id="KW-0547">Nucleotide-binding</keyword>
<dbReference type="InParanoid" id="A0A401H6W5"/>
<dbReference type="InterPro" id="IPR050130">
    <property type="entry name" value="ClpA_ClpB"/>
</dbReference>
<dbReference type="SMART" id="SM00356">
    <property type="entry name" value="ZnF_C3H1"/>
    <property type="match status" value="1"/>
</dbReference>
<dbReference type="InterPro" id="IPR036855">
    <property type="entry name" value="Znf_CCCH_sf"/>
</dbReference>